<dbReference type="Pfam" id="PF02467">
    <property type="entry name" value="Whib"/>
    <property type="match status" value="1"/>
</dbReference>
<dbReference type="GO" id="GO:0045892">
    <property type="term" value="P:negative regulation of DNA-templated transcription"/>
    <property type="evidence" value="ECO:0007669"/>
    <property type="project" value="TreeGrafter"/>
</dbReference>
<evidence type="ECO:0000256" key="2">
    <source>
        <dbReference type="ARBA" id="ARBA00006597"/>
    </source>
</evidence>
<evidence type="ECO:0000256" key="7">
    <source>
        <dbReference type="ARBA" id="ARBA00023015"/>
    </source>
</evidence>
<evidence type="ECO:0000256" key="1">
    <source>
        <dbReference type="ARBA" id="ARBA00001966"/>
    </source>
</evidence>
<evidence type="ECO:0000256" key="10">
    <source>
        <dbReference type="ARBA" id="ARBA00023163"/>
    </source>
</evidence>
<gene>
    <name evidence="12" type="ORF">UFOPK1506_00061</name>
</gene>
<accession>A0A6J6C1D4</accession>
<sequence>MTVLFHELLVPGWADTKIGVYELTRNENSGYKEDEGFGLPCHSVDPELFFSESQEMLETAKDLCTACPMRARCLEGALSREEPWGVWGGEIFDNGQVVQAKRQPGRPRTAA</sequence>
<evidence type="ECO:0000256" key="9">
    <source>
        <dbReference type="ARBA" id="ARBA00023157"/>
    </source>
</evidence>
<evidence type="ECO:0000259" key="11">
    <source>
        <dbReference type="PROSITE" id="PS51674"/>
    </source>
</evidence>
<dbReference type="HAMAP" id="MF_01479">
    <property type="entry name" value="WhiB"/>
    <property type="match status" value="1"/>
</dbReference>
<keyword evidence="8" id="KW-0238">DNA-binding</keyword>
<name>A0A6J6C1D4_9ZZZZ</name>
<evidence type="ECO:0000256" key="5">
    <source>
        <dbReference type="ARBA" id="ARBA00023004"/>
    </source>
</evidence>
<keyword evidence="6" id="KW-0411">Iron-sulfur</keyword>
<dbReference type="PANTHER" id="PTHR38839:SF2">
    <property type="entry name" value="TRANSCRIPTIONAL REGULATOR WHIB7-RELATED"/>
    <property type="match status" value="1"/>
</dbReference>
<evidence type="ECO:0000256" key="8">
    <source>
        <dbReference type="ARBA" id="ARBA00023125"/>
    </source>
</evidence>
<dbReference type="PROSITE" id="PS51674">
    <property type="entry name" value="4FE4S_WBL"/>
    <property type="match status" value="1"/>
</dbReference>
<keyword evidence="9" id="KW-1015">Disulfide bond</keyword>
<proteinExistence type="inferred from homology"/>
<dbReference type="GO" id="GO:0046872">
    <property type="term" value="F:metal ion binding"/>
    <property type="evidence" value="ECO:0007669"/>
    <property type="project" value="UniProtKB-KW"/>
</dbReference>
<keyword evidence="4" id="KW-0479">Metal-binding</keyword>
<evidence type="ECO:0000256" key="6">
    <source>
        <dbReference type="ARBA" id="ARBA00023014"/>
    </source>
</evidence>
<dbReference type="InterPro" id="IPR034768">
    <property type="entry name" value="4FE4S_WBL"/>
</dbReference>
<dbReference type="GO" id="GO:0051539">
    <property type="term" value="F:4 iron, 4 sulfur cluster binding"/>
    <property type="evidence" value="ECO:0007669"/>
    <property type="project" value="UniProtKB-KW"/>
</dbReference>
<protein>
    <submittedName>
        <fullName evidence="12">Unannotated protein</fullName>
    </submittedName>
</protein>
<dbReference type="GO" id="GO:0003677">
    <property type="term" value="F:DNA binding"/>
    <property type="evidence" value="ECO:0007669"/>
    <property type="project" value="UniProtKB-KW"/>
</dbReference>
<dbReference type="AlphaFoldDB" id="A0A6J6C1D4"/>
<evidence type="ECO:0000256" key="4">
    <source>
        <dbReference type="ARBA" id="ARBA00022723"/>
    </source>
</evidence>
<feature type="domain" description="4Fe-4S Wbl-type" evidence="11">
    <location>
        <begin position="40"/>
        <end position="97"/>
    </location>
</feature>
<organism evidence="12">
    <name type="scientific">freshwater metagenome</name>
    <dbReference type="NCBI Taxonomy" id="449393"/>
    <lineage>
        <taxon>unclassified sequences</taxon>
        <taxon>metagenomes</taxon>
        <taxon>ecological metagenomes</taxon>
    </lineage>
</organism>
<keyword evidence="5" id="KW-0408">Iron</keyword>
<dbReference type="EMBL" id="CAEZSV010000005">
    <property type="protein sequence ID" value="CAB4545150.1"/>
    <property type="molecule type" value="Genomic_DNA"/>
</dbReference>
<evidence type="ECO:0000256" key="3">
    <source>
        <dbReference type="ARBA" id="ARBA00022485"/>
    </source>
</evidence>
<keyword evidence="10" id="KW-0804">Transcription</keyword>
<comment type="similarity">
    <text evidence="2">Belongs to the WhiB family.</text>
</comment>
<dbReference type="PANTHER" id="PTHR38839">
    <property type="entry name" value="TRANSCRIPTIONAL REGULATOR WHID-RELATED"/>
    <property type="match status" value="1"/>
</dbReference>
<keyword evidence="7" id="KW-0805">Transcription regulation</keyword>
<dbReference type="GO" id="GO:0045454">
    <property type="term" value="P:cell redox homeostasis"/>
    <property type="evidence" value="ECO:0007669"/>
    <property type="project" value="TreeGrafter"/>
</dbReference>
<evidence type="ECO:0000313" key="12">
    <source>
        <dbReference type="EMBL" id="CAB4545150.1"/>
    </source>
</evidence>
<keyword evidence="3" id="KW-0004">4Fe-4S</keyword>
<comment type="cofactor">
    <cofactor evidence="1">
        <name>[4Fe-4S] cluster</name>
        <dbReference type="ChEBI" id="CHEBI:49883"/>
    </cofactor>
</comment>
<dbReference type="GO" id="GO:0047134">
    <property type="term" value="F:protein-disulfide reductase [NAD(P)H] activity"/>
    <property type="evidence" value="ECO:0007669"/>
    <property type="project" value="TreeGrafter"/>
</dbReference>
<dbReference type="InterPro" id="IPR003482">
    <property type="entry name" value="Whib"/>
</dbReference>
<reference evidence="12" key="1">
    <citation type="submission" date="2020-05" db="EMBL/GenBank/DDBJ databases">
        <authorList>
            <person name="Chiriac C."/>
            <person name="Salcher M."/>
            <person name="Ghai R."/>
            <person name="Kavagutti S V."/>
        </authorList>
    </citation>
    <scope>NUCLEOTIDE SEQUENCE</scope>
</reference>